<accession>A0A562VM76</accession>
<comment type="caution">
    <text evidence="5">The sequence shown here is derived from an EMBL/GenBank/DDBJ whole genome shotgun (WGS) entry which is preliminary data.</text>
</comment>
<comment type="similarity">
    <text evidence="1">Belongs to the membrane fusion protein (MFP) (TC 8.A.1) family.</text>
</comment>
<dbReference type="GO" id="GO:0030313">
    <property type="term" value="C:cell envelope"/>
    <property type="evidence" value="ECO:0007669"/>
    <property type="project" value="TreeGrafter"/>
</dbReference>
<evidence type="ECO:0000259" key="3">
    <source>
        <dbReference type="Pfam" id="PF25954"/>
    </source>
</evidence>
<dbReference type="SUPFAM" id="SSF111369">
    <property type="entry name" value="HlyD-like secretion proteins"/>
    <property type="match status" value="1"/>
</dbReference>
<evidence type="ECO:0000313" key="5">
    <source>
        <dbReference type="EMBL" id="TWJ18837.1"/>
    </source>
</evidence>
<dbReference type="InterPro" id="IPR051909">
    <property type="entry name" value="MFP_Cation_Efflux"/>
</dbReference>
<gene>
    <name evidence="5" type="ORF">JN12_02286</name>
</gene>
<dbReference type="GO" id="GO:0016020">
    <property type="term" value="C:membrane"/>
    <property type="evidence" value="ECO:0007669"/>
    <property type="project" value="InterPro"/>
</dbReference>
<name>A0A562VM76_9BACT</name>
<sequence length="402" mass="44153">MNKQAPCTRIPTHYVTETVVRQIMQFLFTWALFLLVLSGTGCSRKDADKEDSHPEEVKTVVVKSSDPNVIEMEHPERFPLVEAERKEVADEINANGVVTPDVNRSVAVLALAGGRVADIKVKMGDDVKKGQLLLQIHSPDLASAFSDYQKARADELLARKQLERSQALYARGAIAEKDLEAAQNAEDKARIDVKTTANRVSVLGGDPDHYSTILDVRAPISGTIVEQNVSGGTGVRSLDATPNLFTIADLSRVWVLCDLYEDVISQVHLGDTASVHLNAYPERPFTGRVSNIGRILDPGTRAAKVRIELANPGLLMRSGMFVTASLHSRKRSERLVLPTSAIVRLRDRNWVFVSLGNNRFRKTEVQTGPPAGDRLQQILAGLQIHDKVAVNALQFANASEVK</sequence>
<proteinExistence type="inferred from homology"/>
<dbReference type="Proteomes" id="UP000319449">
    <property type="component" value="Unassembled WGS sequence"/>
</dbReference>
<dbReference type="NCBIfam" id="TIGR01730">
    <property type="entry name" value="RND_mfp"/>
    <property type="match status" value="1"/>
</dbReference>
<dbReference type="GO" id="GO:0060003">
    <property type="term" value="P:copper ion export"/>
    <property type="evidence" value="ECO:0007669"/>
    <property type="project" value="TreeGrafter"/>
</dbReference>
<dbReference type="PANTHER" id="PTHR30097">
    <property type="entry name" value="CATION EFFLUX SYSTEM PROTEIN CUSB"/>
    <property type="match status" value="1"/>
</dbReference>
<evidence type="ECO:0000313" key="6">
    <source>
        <dbReference type="Proteomes" id="UP000319449"/>
    </source>
</evidence>
<dbReference type="EMBL" id="VLLN01000013">
    <property type="protein sequence ID" value="TWJ18837.1"/>
    <property type="molecule type" value="Genomic_DNA"/>
</dbReference>
<dbReference type="InterPro" id="IPR058792">
    <property type="entry name" value="Beta-barrel_RND_2"/>
</dbReference>
<dbReference type="Gene3D" id="2.40.30.170">
    <property type="match status" value="1"/>
</dbReference>
<dbReference type="Pfam" id="PF25954">
    <property type="entry name" value="Beta-barrel_RND_2"/>
    <property type="match status" value="1"/>
</dbReference>
<dbReference type="Gene3D" id="1.10.287.470">
    <property type="entry name" value="Helix hairpin bin"/>
    <property type="match status" value="1"/>
</dbReference>
<dbReference type="InterPro" id="IPR058647">
    <property type="entry name" value="BSH_CzcB-like"/>
</dbReference>
<evidence type="ECO:0000259" key="4">
    <source>
        <dbReference type="Pfam" id="PF25973"/>
    </source>
</evidence>
<dbReference type="AlphaFoldDB" id="A0A562VM76"/>
<dbReference type="OrthoDB" id="9806939at2"/>
<dbReference type="GO" id="GO:0015679">
    <property type="term" value="P:plasma membrane copper ion transport"/>
    <property type="evidence" value="ECO:0007669"/>
    <property type="project" value="TreeGrafter"/>
</dbReference>
<keyword evidence="2" id="KW-0813">Transport</keyword>
<reference evidence="5 6" key="1">
    <citation type="submission" date="2019-07" db="EMBL/GenBank/DDBJ databases">
        <title>Genomic Encyclopedia of Archaeal and Bacterial Type Strains, Phase II (KMG-II): from individual species to whole genera.</title>
        <authorList>
            <person name="Goeker M."/>
        </authorList>
    </citation>
    <scope>NUCLEOTIDE SEQUENCE [LARGE SCALE GENOMIC DNA]</scope>
    <source>
        <strain evidence="5 6">ATCC BAA-1139</strain>
    </source>
</reference>
<feature type="domain" description="CusB-like beta-barrel" evidence="3">
    <location>
        <begin position="252"/>
        <end position="329"/>
    </location>
</feature>
<organism evidence="5 6">
    <name type="scientific">Geobacter argillaceus</name>
    <dbReference type="NCBI Taxonomy" id="345631"/>
    <lineage>
        <taxon>Bacteria</taxon>
        <taxon>Pseudomonadati</taxon>
        <taxon>Thermodesulfobacteriota</taxon>
        <taxon>Desulfuromonadia</taxon>
        <taxon>Geobacterales</taxon>
        <taxon>Geobacteraceae</taxon>
        <taxon>Geobacter</taxon>
    </lineage>
</organism>
<dbReference type="Gene3D" id="2.40.50.100">
    <property type="match status" value="1"/>
</dbReference>
<dbReference type="GO" id="GO:0022857">
    <property type="term" value="F:transmembrane transporter activity"/>
    <property type="evidence" value="ECO:0007669"/>
    <property type="project" value="InterPro"/>
</dbReference>
<dbReference type="RefSeq" id="WP_145022833.1">
    <property type="nucleotide sequence ID" value="NZ_VLLN01000013.1"/>
</dbReference>
<evidence type="ECO:0000256" key="2">
    <source>
        <dbReference type="ARBA" id="ARBA00022448"/>
    </source>
</evidence>
<evidence type="ECO:0000256" key="1">
    <source>
        <dbReference type="ARBA" id="ARBA00009477"/>
    </source>
</evidence>
<dbReference type="PANTHER" id="PTHR30097:SF4">
    <property type="entry name" value="SLR6042 PROTEIN"/>
    <property type="match status" value="1"/>
</dbReference>
<dbReference type="Gene3D" id="2.40.420.20">
    <property type="match status" value="1"/>
</dbReference>
<dbReference type="FunFam" id="2.40.30.170:FF:000010">
    <property type="entry name" value="Efflux RND transporter periplasmic adaptor subunit"/>
    <property type="match status" value="1"/>
</dbReference>
<feature type="domain" description="CzcB-like barrel-sandwich hybrid" evidence="4">
    <location>
        <begin position="105"/>
        <end position="249"/>
    </location>
</feature>
<protein>
    <submittedName>
        <fullName evidence="5">Cobalt-zinc-cadmium efflux system membrane fusion protein</fullName>
    </submittedName>
</protein>
<dbReference type="InterPro" id="IPR006143">
    <property type="entry name" value="RND_pump_MFP"/>
</dbReference>
<keyword evidence="6" id="KW-1185">Reference proteome</keyword>
<dbReference type="Pfam" id="PF25973">
    <property type="entry name" value="BSH_CzcB"/>
    <property type="match status" value="1"/>
</dbReference>